<evidence type="ECO:0000313" key="2">
    <source>
        <dbReference type="Proteomes" id="UP001149954"/>
    </source>
</evidence>
<reference evidence="1" key="2">
    <citation type="journal article" date="2023" name="IMA Fungus">
        <title>Comparative genomic study of the Penicillium genus elucidates a diverse pangenome and 15 lateral gene transfer events.</title>
        <authorList>
            <person name="Petersen C."/>
            <person name="Sorensen T."/>
            <person name="Nielsen M.R."/>
            <person name="Sondergaard T.E."/>
            <person name="Sorensen J.L."/>
            <person name="Fitzpatrick D.A."/>
            <person name="Frisvad J.C."/>
            <person name="Nielsen K.L."/>
        </authorList>
    </citation>
    <scope>NUCLEOTIDE SEQUENCE</scope>
    <source>
        <strain evidence="1">IBT 29495</strain>
    </source>
</reference>
<dbReference type="InterPro" id="IPR023375">
    <property type="entry name" value="ADC_dom_sf"/>
</dbReference>
<dbReference type="Gene3D" id="2.40.400.10">
    <property type="entry name" value="Acetoacetate decarboxylase-like"/>
    <property type="match status" value="1"/>
</dbReference>
<evidence type="ECO:0008006" key="3">
    <source>
        <dbReference type="Google" id="ProtNLM"/>
    </source>
</evidence>
<dbReference type="AlphaFoldDB" id="A0A9W9XJE2"/>
<dbReference type="InterPro" id="IPR010451">
    <property type="entry name" value="Acetoacetate_decarboxylase"/>
</dbReference>
<sequence length="245" mass="26919">MPFGTLSVNANGVPQFAPPYTTNTQNFTDVTLLKITYRVTSASIRHLVPDVLELEDEPLVSTMLVNYGMSTVGAYKEYGMFTLSSYGYCLSLILNIQSAISCGREQYGYPKRFGYVSFNMDTGSHIVRGHVERPVGQKLVNFNFAPPSLLPAVDQTITALNLRVIPSPLADQPPSVKELLPAVMEIKPKEVWLGSGSVSFPEPSAFDPLHELEILRYEPAVLIRGATCVTSLLRCSSCEKLLANI</sequence>
<keyword evidence="2" id="KW-1185">Reference proteome</keyword>
<comment type="caution">
    <text evidence="1">The sequence shown here is derived from an EMBL/GenBank/DDBJ whole genome shotgun (WGS) entry which is preliminary data.</text>
</comment>
<proteinExistence type="predicted"/>
<gene>
    <name evidence="1" type="ORF">N7463_010184</name>
</gene>
<dbReference type="Proteomes" id="UP001149954">
    <property type="component" value="Unassembled WGS sequence"/>
</dbReference>
<evidence type="ECO:0000313" key="1">
    <source>
        <dbReference type="EMBL" id="KAJ5494097.1"/>
    </source>
</evidence>
<dbReference type="EMBL" id="JAPWDS010000006">
    <property type="protein sequence ID" value="KAJ5494097.1"/>
    <property type="molecule type" value="Genomic_DNA"/>
</dbReference>
<protein>
    <recommendedName>
        <fullName evidence="3">Acetoacetate decarboxylase</fullName>
    </recommendedName>
</protein>
<organism evidence="1 2">
    <name type="scientific">Penicillium fimorum</name>
    <dbReference type="NCBI Taxonomy" id="1882269"/>
    <lineage>
        <taxon>Eukaryota</taxon>
        <taxon>Fungi</taxon>
        <taxon>Dikarya</taxon>
        <taxon>Ascomycota</taxon>
        <taxon>Pezizomycotina</taxon>
        <taxon>Eurotiomycetes</taxon>
        <taxon>Eurotiomycetidae</taxon>
        <taxon>Eurotiales</taxon>
        <taxon>Aspergillaceae</taxon>
        <taxon>Penicillium</taxon>
    </lineage>
</organism>
<dbReference type="OrthoDB" id="10248817at2759"/>
<dbReference type="Pfam" id="PF06314">
    <property type="entry name" value="ADC"/>
    <property type="match status" value="1"/>
</dbReference>
<name>A0A9W9XJE2_9EURO</name>
<reference evidence="1" key="1">
    <citation type="submission" date="2022-12" db="EMBL/GenBank/DDBJ databases">
        <authorList>
            <person name="Petersen C."/>
        </authorList>
    </citation>
    <scope>NUCLEOTIDE SEQUENCE</scope>
    <source>
        <strain evidence="1">IBT 29495</strain>
    </source>
</reference>
<dbReference type="SUPFAM" id="SSF160104">
    <property type="entry name" value="Acetoacetate decarboxylase-like"/>
    <property type="match status" value="1"/>
</dbReference>
<dbReference type="GO" id="GO:0016829">
    <property type="term" value="F:lyase activity"/>
    <property type="evidence" value="ECO:0007669"/>
    <property type="project" value="InterPro"/>
</dbReference>
<accession>A0A9W9XJE2</accession>